<dbReference type="PANTHER" id="PTHR31447">
    <property type="entry name" value="HYDROXYPROLINE-RICH GLYCOPROTEIN FAMILY PROTEIN-RELATED"/>
    <property type="match status" value="1"/>
</dbReference>
<sequence length="217" mass="23607">MIDRSLLVMRGNSADMARHVMCQSPTKRISITFFKVRIDDNNNNCDKSPMSPKDPMTGALTVWQPGVVPNGTLDGYDIIPKWGAIRAPQLLMLAPIRPMVMSPRRLPRGGTEASESSIPEEDARSESLPCTMNSAVDFSTPSIAEVPTSIDDGSSFTARLATSRNKSDSFLKPVPNSFRSRRSPKLHKPPPMPLPLPSSDELILEVESSSSSPSLSG</sequence>
<name>A0A118K285_CYNCS</name>
<protein>
    <recommendedName>
        <fullName evidence="5">Oxoglutarate/iron-dependent dioxygenase</fullName>
    </recommendedName>
</protein>
<accession>A0A118K285</accession>
<evidence type="ECO:0000313" key="4">
    <source>
        <dbReference type="Proteomes" id="UP000243975"/>
    </source>
</evidence>
<dbReference type="GO" id="GO:0032451">
    <property type="term" value="F:demethylase activity"/>
    <property type="evidence" value="ECO:0007669"/>
    <property type="project" value="InterPro"/>
</dbReference>
<dbReference type="GO" id="GO:0006402">
    <property type="term" value="P:mRNA catabolic process"/>
    <property type="evidence" value="ECO:0007669"/>
    <property type="project" value="InterPro"/>
</dbReference>
<dbReference type="PANTHER" id="PTHR31447:SF2">
    <property type="entry name" value="RNA DEMETHYLASE ALKBH10B"/>
    <property type="match status" value="1"/>
</dbReference>
<reference evidence="3 4" key="1">
    <citation type="journal article" date="2016" name="Sci. Rep.">
        <title>The genome sequence of the outbreeding globe artichoke constructed de novo incorporating a phase-aware low-pass sequencing strategy of F1 progeny.</title>
        <authorList>
            <person name="Scaglione D."/>
            <person name="Reyes-Chin-Wo S."/>
            <person name="Acquadro A."/>
            <person name="Froenicke L."/>
            <person name="Portis E."/>
            <person name="Beitel C."/>
            <person name="Tirone M."/>
            <person name="Mauro R."/>
            <person name="Lo Monaco A."/>
            <person name="Mauromicale G."/>
            <person name="Faccioli P."/>
            <person name="Cattivelli L."/>
            <person name="Rieseberg L."/>
            <person name="Michelmore R."/>
            <person name="Lanteri S."/>
        </authorList>
    </citation>
    <scope>NUCLEOTIDE SEQUENCE [LARGE SCALE GENOMIC DNA]</scope>
    <source>
        <strain evidence="3">2C</strain>
    </source>
</reference>
<dbReference type="Gramene" id="KVI03963">
    <property type="protein sequence ID" value="KVI03963"/>
    <property type="gene ID" value="Ccrd_017751"/>
</dbReference>
<dbReference type="GO" id="GO:0003729">
    <property type="term" value="F:mRNA binding"/>
    <property type="evidence" value="ECO:0007669"/>
    <property type="project" value="InterPro"/>
</dbReference>
<keyword evidence="4" id="KW-1185">Reference proteome</keyword>
<dbReference type="InterPro" id="IPR037151">
    <property type="entry name" value="AlkB-like_sf"/>
</dbReference>
<organism evidence="3 4">
    <name type="scientific">Cynara cardunculus var. scolymus</name>
    <name type="common">Globe artichoke</name>
    <name type="synonym">Cynara scolymus</name>
    <dbReference type="NCBI Taxonomy" id="59895"/>
    <lineage>
        <taxon>Eukaryota</taxon>
        <taxon>Viridiplantae</taxon>
        <taxon>Streptophyta</taxon>
        <taxon>Embryophyta</taxon>
        <taxon>Tracheophyta</taxon>
        <taxon>Spermatophyta</taxon>
        <taxon>Magnoliopsida</taxon>
        <taxon>eudicotyledons</taxon>
        <taxon>Gunneridae</taxon>
        <taxon>Pentapetalae</taxon>
        <taxon>asterids</taxon>
        <taxon>campanulids</taxon>
        <taxon>Asterales</taxon>
        <taxon>Asteraceae</taxon>
        <taxon>Carduoideae</taxon>
        <taxon>Cardueae</taxon>
        <taxon>Carduinae</taxon>
        <taxon>Cynara</taxon>
    </lineage>
</organism>
<feature type="region of interest" description="Disordered" evidence="2">
    <location>
        <begin position="104"/>
        <end position="127"/>
    </location>
</feature>
<dbReference type="Proteomes" id="UP000243975">
    <property type="component" value="Unassembled WGS sequence"/>
</dbReference>
<evidence type="ECO:0000313" key="3">
    <source>
        <dbReference type="EMBL" id="KVI03963.1"/>
    </source>
</evidence>
<dbReference type="EMBL" id="LEKV01002320">
    <property type="protein sequence ID" value="KVI03963.1"/>
    <property type="molecule type" value="Genomic_DNA"/>
</dbReference>
<dbReference type="STRING" id="59895.A0A118K285"/>
<feature type="compositionally biased region" description="Low complexity" evidence="2">
    <location>
        <begin position="197"/>
        <end position="217"/>
    </location>
</feature>
<feature type="region of interest" description="Disordered" evidence="2">
    <location>
        <begin position="162"/>
        <end position="217"/>
    </location>
</feature>
<feature type="compositionally biased region" description="Basic residues" evidence="2">
    <location>
        <begin position="179"/>
        <end position="188"/>
    </location>
</feature>
<evidence type="ECO:0008006" key="5">
    <source>
        <dbReference type="Google" id="ProtNLM"/>
    </source>
</evidence>
<gene>
    <name evidence="3" type="ORF">Ccrd_017751</name>
</gene>
<evidence type="ECO:0000256" key="1">
    <source>
        <dbReference type="ARBA" id="ARBA00007879"/>
    </source>
</evidence>
<dbReference type="Gene3D" id="2.60.120.590">
    <property type="entry name" value="Alpha-ketoglutarate-dependent dioxygenase AlkB-like"/>
    <property type="match status" value="1"/>
</dbReference>
<proteinExistence type="inferred from homology"/>
<dbReference type="AlphaFoldDB" id="A0A118K285"/>
<comment type="caution">
    <text evidence="3">The sequence shown here is derived from an EMBL/GenBank/DDBJ whole genome shotgun (WGS) entry which is preliminary data.</text>
</comment>
<comment type="similarity">
    <text evidence="1">Belongs to the alkB family.</text>
</comment>
<evidence type="ECO:0000256" key="2">
    <source>
        <dbReference type="SAM" id="MobiDB-lite"/>
    </source>
</evidence>
<dbReference type="InterPro" id="IPR044842">
    <property type="entry name" value="ALKBH9B/ALKBH10B-like"/>
</dbReference>